<organism evidence="4 5">
    <name type="scientific">Salegentibacter maritimus</name>
    <dbReference type="NCBI Taxonomy" id="2794347"/>
    <lineage>
        <taxon>Bacteria</taxon>
        <taxon>Pseudomonadati</taxon>
        <taxon>Bacteroidota</taxon>
        <taxon>Flavobacteriia</taxon>
        <taxon>Flavobacteriales</taxon>
        <taxon>Flavobacteriaceae</taxon>
        <taxon>Salegentibacter</taxon>
    </lineage>
</organism>
<keyword evidence="1 2" id="KW-0472">Membrane</keyword>
<dbReference type="InterPro" id="IPR037066">
    <property type="entry name" value="Plug_dom_sf"/>
</dbReference>
<keyword evidence="2" id="KW-1133">Transmembrane helix</keyword>
<reference evidence="4 5" key="1">
    <citation type="submission" date="2020-12" db="EMBL/GenBank/DDBJ databases">
        <title>Salegentibacter orientalis sp. nov., isolated from costal sediment.</title>
        <authorList>
            <person name="Lian F.-B."/>
        </authorList>
    </citation>
    <scope>NUCLEOTIDE SEQUENCE [LARGE SCALE GENOMIC DNA]</scope>
    <source>
        <strain evidence="4 5">F60176</strain>
    </source>
</reference>
<feature type="transmembrane region" description="Helical" evidence="2">
    <location>
        <begin position="178"/>
        <end position="196"/>
    </location>
</feature>
<dbReference type="PROSITE" id="PS52016">
    <property type="entry name" value="TONB_DEPENDENT_REC_3"/>
    <property type="match status" value="1"/>
</dbReference>
<feature type="transmembrane region" description="Helical" evidence="2">
    <location>
        <begin position="38"/>
        <end position="55"/>
    </location>
</feature>
<dbReference type="InterPro" id="IPR039426">
    <property type="entry name" value="TonB-dep_rcpt-like"/>
</dbReference>
<keyword evidence="1" id="KW-0998">Cell outer membrane</keyword>
<comment type="caution">
    <text evidence="4">The sequence shown here is derived from an EMBL/GenBank/DDBJ whole genome shotgun (WGS) entry which is preliminary data.</text>
</comment>
<protein>
    <recommendedName>
        <fullName evidence="3">Peptidase M56 domain-containing protein</fullName>
    </recommendedName>
</protein>
<feature type="domain" description="Peptidase M56" evidence="3">
    <location>
        <begin position="148"/>
        <end position="254"/>
    </location>
</feature>
<feature type="transmembrane region" description="Helical" evidence="2">
    <location>
        <begin position="94"/>
        <end position="114"/>
    </location>
</feature>
<dbReference type="Gene3D" id="2.170.130.10">
    <property type="entry name" value="TonB-dependent receptor, plug domain"/>
    <property type="match status" value="2"/>
</dbReference>
<evidence type="ECO:0000259" key="3">
    <source>
        <dbReference type="Pfam" id="PF05569"/>
    </source>
</evidence>
<sequence>MEALITYILKSAGILSIFYLVYIALLKRDTSFTTHRRFLIVGILASAILPSIYFTRKVIAGANNFPVNENILSTQKVSKELTAWFGIWEVLGSIYLLVAACLCAKIIVQLYGVFKVISNSNHYKSKGFKFIETEATISPFSFFKYIVYNPASHSKKDLEIILLHEKIHASQLHSLDTIVANLITALLWFNPFSWLYKKSMLQNLEYIADKETVAVSGEKKSYQLALLHISNTHLQPAITNHFYQSFIKKRILMLNKKSPQQPTVWKVGLVFPLILAFMLTFNVKIEAKTDKEVPVEVKTGKEIQGDPIYILNGEKTKKGIIDLIDPKFILSMKVLKDESAISLYGEEAKDGVVIITTKVLNKSKEKAPGTKKKHSLGFQRFEKKSNSTNNFQINKNEKLSPLVIIDGKTKDKRFMEDELQPKDIENVKVLKGKAAIAKYGKKAKNGAIEITKKKDKTPTE</sequence>
<dbReference type="InterPro" id="IPR052173">
    <property type="entry name" value="Beta-lactam_resp_regulator"/>
</dbReference>
<dbReference type="Pfam" id="PF05569">
    <property type="entry name" value="Peptidase_M56"/>
    <property type="match status" value="1"/>
</dbReference>
<dbReference type="Proteomes" id="UP000635665">
    <property type="component" value="Unassembled WGS sequence"/>
</dbReference>
<keyword evidence="1 2" id="KW-0812">Transmembrane</keyword>
<comment type="subcellular location">
    <subcellularLocation>
        <location evidence="1">Cell outer membrane</location>
        <topology evidence="1">Multi-pass membrane protein</topology>
    </subcellularLocation>
</comment>
<keyword evidence="5" id="KW-1185">Reference proteome</keyword>
<evidence type="ECO:0000313" key="4">
    <source>
        <dbReference type="EMBL" id="MBI6120076.1"/>
    </source>
</evidence>
<evidence type="ECO:0000256" key="1">
    <source>
        <dbReference type="PROSITE-ProRule" id="PRU01360"/>
    </source>
</evidence>
<evidence type="ECO:0000256" key="2">
    <source>
        <dbReference type="SAM" id="Phobius"/>
    </source>
</evidence>
<evidence type="ECO:0000313" key="5">
    <source>
        <dbReference type="Proteomes" id="UP000635665"/>
    </source>
</evidence>
<keyword evidence="1" id="KW-0813">Transport</keyword>
<name>A0ABS0TGA9_9FLAO</name>
<keyword evidence="1" id="KW-1134">Transmembrane beta strand</keyword>
<gene>
    <name evidence="4" type="ORF">I6U50_08580</name>
</gene>
<accession>A0ABS0TGA9</accession>
<comment type="similarity">
    <text evidence="1">Belongs to the TonB-dependent receptor family.</text>
</comment>
<feature type="transmembrane region" description="Helical" evidence="2">
    <location>
        <begin position="263"/>
        <end position="281"/>
    </location>
</feature>
<dbReference type="InterPro" id="IPR008756">
    <property type="entry name" value="Peptidase_M56"/>
</dbReference>
<dbReference type="PANTHER" id="PTHR34978:SF3">
    <property type="entry name" value="SLR0241 PROTEIN"/>
    <property type="match status" value="1"/>
</dbReference>
<proteinExistence type="inferred from homology"/>
<dbReference type="CDD" id="cd07341">
    <property type="entry name" value="M56_BlaR1_MecR1_like"/>
    <property type="match status" value="1"/>
</dbReference>
<feature type="transmembrane region" description="Helical" evidence="2">
    <location>
        <begin position="6"/>
        <end position="26"/>
    </location>
</feature>
<dbReference type="PANTHER" id="PTHR34978">
    <property type="entry name" value="POSSIBLE SENSOR-TRANSDUCER PROTEIN BLAR"/>
    <property type="match status" value="1"/>
</dbReference>
<dbReference type="EMBL" id="JAEHNY010000006">
    <property type="protein sequence ID" value="MBI6120076.1"/>
    <property type="molecule type" value="Genomic_DNA"/>
</dbReference>
<dbReference type="RefSeq" id="WP_198638530.1">
    <property type="nucleotide sequence ID" value="NZ_JAEHNY010000006.1"/>
</dbReference>